<organism evidence="1 2">
    <name type="scientific">Mesoplasma coleopterae</name>
    <dbReference type="NCBI Taxonomy" id="324078"/>
    <lineage>
        <taxon>Bacteria</taxon>
        <taxon>Bacillati</taxon>
        <taxon>Mycoplasmatota</taxon>
        <taxon>Mollicutes</taxon>
        <taxon>Entomoplasmatales</taxon>
        <taxon>Entomoplasmataceae</taxon>
        <taxon>Mesoplasma</taxon>
    </lineage>
</organism>
<reference evidence="1 2" key="1">
    <citation type="submission" date="2017-11" db="EMBL/GenBank/DDBJ databases">
        <title>Genome sequence of Mesoplasma coleopterae BARC 779 (ATCC 49583).</title>
        <authorList>
            <person name="Lo W.-S."/>
            <person name="Kuo C.-H."/>
        </authorList>
    </citation>
    <scope>NUCLEOTIDE SEQUENCE [LARGE SCALE GENOMIC DNA]</scope>
    <source>
        <strain evidence="1 2">BARC 779</strain>
    </source>
</reference>
<sequence length="57" mass="6612">MKNFCFDIGGMSTKCIMFENKNKLVSKQLFYKSSDIIAMSTKLKEVLDLIIDFIKNK</sequence>
<dbReference type="OrthoDB" id="9795247at2"/>
<keyword evidence="2" id="KW-1185">Reference proteome</keyword>
<evidence type="ECO:0000313" key="1">
    <source>
        <dbReference type="EMBL" id="ATZ20529.1"/>
    </source>
</evidence>
<proteinExistence type="predicted"/>
<evidence type="ECO:0000313" key="2">
    <source>
        <dbReference type="Proteomes" id="UP000232221"/>
    </source>
</evidence>
<gene>
    <name evidence="1" type="ORF">MCOLE_v1c00140</name>
</gene>
<dbReference type="Proteomes" id="UP000232221">
    <property type="component" value="Chromosome"/>
</dbReference>
<protein>
    <submittedName>
        <fullName evidence="1">Uncharacterized protein</fullName>
    </submittedName>
</protein>
<dbReference type="AlphaFoldDB" id="A0A2K8P1B7"/>
<accession>A0A2K8P1B7</accession>
<name>A0A2K8P1B7_9MOLU</name>
<dbReference type="EMBL" id="CP024968">
    <property type="protein sequence ID" value="ATZ20529.1"/>
    <property type="molecule type" value="Genomic_DNA"/>
</dbReference>
<dbReference type="KEGG" id="mcol:MCOLE_v1c00140"/>
<dbReference type="RefSeq" id="WP_157844801.1">
    <property type="nucleotide sequence ID" value="NZ_CP024968.1"/>
</dbReference>